<comment type="caution">
    <text evidence="1">The sequence shown here is derived from an EMBL/GenBank/DDBJ whole genome shotgun (WGS) entry which is preliminary data.</text>
</comment>
<evidence type="ECO:0000313" key="1">
    <source>
        <dbReference type="EMBL" id="EXI77196.1"/>
    </source>
</evidence>
<dbReference type="EMBL" id="JEMX01000110">
    <property type="protein sequence ID" value="EXI77196.1"/>
    <property type="molecule type" value="Genomic_DNA"/>
</dbReference>
<proteinExistence type="predicted"/>
<dbReference type="AlphaFoldDB" id="A0A011NPE9"/>
<protein>
    <submittedName>
        <fullName evidence="1">Uncharacterized protein</fullName>
    </submittedName>
</protein>
<gene>
    <name evidence="1" type="ORF">AW10_03962</name>
</gene>
<name>A0A011NPE9_9PROT</name>
<sequence>MVLYPSWLRWPEDSSFQRFPAAFAAAWQRLPTALGTCPDGKGSLPKRTLSVL</sequence>
<accession>A0A011NPE9</accession>
<organism evidence="1 2">
    <name type="scientific">Candidatus Accumulibacter appositus</name>
    <dbReference type="NCBI Taxonomy" id="1454003"/>
    <lineage>
        <taxon>Bacteria</taxon>
        <taxon>Pseudomonadati</taxon>
        <taxon>Pseudomonadota</taxon>
        <taxon>Betaproteobacteria</taxon>
        <taxon>Candidatus Accumulibacter</taxon>
    </lineage>
</organism>
<dbReference type="PATRIC" id="fig|1454003.3.peg.4022"/>
<dbReference type="Proteomes" id="UP000021816">
    <property type="component" value="Unassembled WGS sequence"/>
</dbReference>
<reference evidence="1 2" key="1">
    <citation type="submission" date="2014-02" db="EMBL/GenBank/DDBJ databases">
        <title>Expanding our view of genomic diversity in Candidatus Accumulibacter clades.</title>
        <authorList>
            <person name="Skennerton C.T."/>
            <person name="Barr J.J."/>
            <person name="Slater F.R."/>
            <person name="Bond P.L."/>
            <person name="Tyson G.W."/>
        </authorList>
    </citation>
    <scope>NUCLEOTIDE SEQUENCE [LARGE SCALE GENOMIC DNA]</scope>
    <source>
        <strain evidence="2">BA-92</strain>
    </source>
</reference>
<dbReference type="STRING" id="1454003.AW10_03962"/>
<evidence type="ECO:0000313" key="2">
    <source>
        <dbReference type="Proteomes" id="UP000021816"/>
    </source>
</evidence>